<dbReference type="CDD" id="cd00014">
    <property type="entry name" value="CH_SF"/>
    <property type="match status" value="1"/>
</dbReference>
<dbReference type="PANTHER" id="PTHR46756">
    <property type="entry name" value="TRANSGELIN"/>
    <property type="match status" value="1"/>
</dbReference>
<gene>
    <name evidence="3" type="ORF">BVC80_1519g39</name>
</gene>
<dbReference type="InParanoid" id="A0A200PTI9"/>
<feature type="compositionally biased region" description="Low complexity" evidence="1">
    <location>
        <begin position="627"/>
        <end position="639"/>
    </location>
</feature>
<dbReference type="GO" id="GO:0051764">
    <property type="term" value="P:actin crosslink formation"/>
    <property type="evidence" value="ECO:0007669"/>
    <property type="project" value="TreeGrafter"/>
</dbReference>
<evidence type="ECO:0000256" key="1">
    <source>
        <dbReference type="SAM" id="MobiDB-lite"/>
    </source>
</evidence>
<proteinExistence type="predicted"/>
<dbReference type="OrthoDB" id="21595at2759"/>
<dbReference type="Proteomes" id="UP000195402">
    <property type="component" value="Unassembled WGS sequence"/>
</dbReference>
<sequence length="970" mass="106620">MKTFGFDLTPQCLLTQTRIWLGEVLHTRLDEEMVVADLLADGKLLFQVSKVVWKMLLTKCMELRNSKAYICEKAASEKRSRRYMPYSNVDSFLKICKIMGLTSIDLFSPSDVVEKKDSRRVCMCIRSLSKKARSKGLNVPDFDVVTYTIAMPTDMVGGIRRSLEKSQCRILIPAGSGPCMDSKPKYRQKNWGADYVRQHDSYSEESDDAESNYNVFGFDSPASNASCGDASLLVSSIENSLGKNLVVAENCILRQSIFESDEEKDESGPYQPIRSLEMKGSLRAHHLQNNNHLNAGAVSRPSSTPLSCKMGLGFVDDQGTNASFMGETVDEYSSETSYVGCESGISDFIGHGEGNEMVFNFYPGTEFHGSNSIDRSSRHGLLRSFSEEIEDVEVSSSTGSLNSISGKVATIDYEDQFEAEDDYLNIQIPQLQNLETGYMDASSTSDYETSEMVKYDTPMVSLTWDTDKRQCGMKFEDIGSATKPLPAAEWLPDSGKIQNTIVSDIHGVDISHVDSESVKDSTVQLRSKCSDQLDDCGALGNMYWDQPGILPGQSNGNQKCSVAIVLDGNNGLGYSPPRSRCSDYACHSPTEVSGDGSNANPIIPDDVEVLGDVPNDPDMKMRENQKSSSLTTDSSSNSTEIATGALNVVPRSLGIEENEKCDTRYEETIDCRSGSKERSVLNNSTNLTVIDGNEVCSIASQSVEPSSLPMKYPSGITFREASQDHHVCNDRSVPLIDDIVQSSKLGSLASHLVDKSEKFKMEIRGMGSPVDFPICQKGSGHDDTHTLKMVSVDDPVARHNDDDPLCSCAPKPENEPCETPASSKSVGKNYSDQHLVDVNNLQVGHGASTNHDKDVAYCTENVDKDEEKLEKVERHTGTSKSNPRKTMLLKSVAGGVTLLGVFLLFQLSRKSGREKIDEKSVPSIQINKTSSGEAPRRNKQQGGRTDRVYPGDKSTFIYVSSELWELPDAR</sequence>
<feature type="compositionally biased region" description="Polar residues" evidence="1">
    <location>
        <begin position="922"/>
        <end position="932"/>
    </location>
</feature>
<feature type="region of interest" description="Disordered" evidence="1">
    <location>
        <begin position="613"/>
        <end position="639"/>
    </location>
</feature>
<dbReference type="InterPro" id="IPR001715">
    <property type="entry name" value="CH_dom"/>
</dbReference>
<dbReference type="EMBL" id="MVGT01004063">
    <property type="protein sequence ID" value="OVA01543.1"/>
    <property type="molecule type" value="Genomic_DNA"/>
</dbReference>
<reference evidence="3 4" key="1">
    <citation type="journal article" date="2017" name="Mol. Plant">
        <title>The Genome of Medicinal Plant Macleaya cordata Provides New Insights into Benzylisoquinoline Alkaloids Metabolism.</title>
        <authorList>
            <person name="Liu X."/>
            <person name="Liu Y."/>
            <person name="Huang P."/>
            <person name="Ma Y."/>
            <person name="Qing Z."/>
            <person name="Tang Q."/>
            <person name="Cao H."/>
            <person name="Cheng P."/>
            <person name="Zheng Y."/>
            <person name="Yuan Z."/>
            <person name="Zhou Y."/>
            <person name="Liu J."/>
            <person name="Tang Z."/>
            <person name="Zhuo Y."/>
            <person name="Zhang Y."/>
            <person name="Yu L."/>
            <person name="Huang J."/>
            <person name="Yang P."/>
            <person name="Peng Q."/>
            <person name="Zhang J."/>
            <person name="Jiang W."/>
            <person name="Zhang Z."/>
            <person name="Lin K."/>
            <person name="Ro D.K."/>
            <person name="Chen X."/>
            <person name="Xiong X."/>
            <person name="Shang Y."/>
            <person name="Huang S."/>
            <person name="Zeng J."/>
        </authorList>
    </citation>
    <scope>NUCLEOTIDE SEQUENCE [LARGE SCALE GENOMIC DNA]</scope>
    <source>
        <strain evidence="4">cv. BLH2017</strain>
        <tissue evidence="3">Root</tissue>
    </source>
</reference>
<dbReference type="AlphaFoldDB" id="A0A200PTI9"/>
<keyword evidence="4" id="KW-1185">Reference proteome</keyword>
<name>A0A200PTI9_MACCD</name>
<dbReference type="SUPFAM" id="SSF47576">
    <property type="entry name" value="Calponin-homology domain, CH-domain"/>
    <property type="match status" value="1"/>
</dbReference>
<accession>A0A200PTI9</accession>
<dbReference type="PANTHER" id="PTHR46756:SF18">
    <property type="entry name" value="GAS2-LIKE PROTEIN PICKLED EGGS"/>
    <property type="match status" value="1"/>
</dbReference>
<dbReference type="STRING" id="56857.A0A200PTI9"/>
<evidence type="ECO:0000313" key="3">
    <source>
        <dbReference type="EMBL" id="OVA01543.1"/>
    </source>
</evidence>
<feature type="region of interest" description="Disordered" evidence="1">
    <location>
        <begin position="803"/>
        <end position="828"/>
    </location>
</feature>
<feature type="domain" description="Calponin-homology (CH)" evidence="2">
    <location>
        <begin position="11"/>
        <end position="133"/>
    </location>
</feature>
<dbReference type="PROSITE" id="PS50021">
    <property type="entry name" value="CH"/>
    <property type="match status" value="1"/>
</dbReference>
<dbReference type="InterPro" id="IPR036872">
    <property type="entry name" value="CH_dom_sf"/>
</dbReference>
<protein>
    <submittedName>
        <fullName evidence="3">Calponin homology domain</fullName>
    </submittedName>
</protein>
<dbReference type="GO" id="GO:0008093">
    <property type="term" value="F:cytoskeletal anchor activity"/>
    <property type="evidence" value="ECO:0007669"/>
    <property type="project" value="TreeGrafter"/>
</dbReference>
<dbReference type="GO" id="GO:0005884">
    <property type="term" value="C:actin filament"/>
    <property type="evidence" value="ECO:0007669"/>
    <property type="project" value="TreeGrafter"/>
</dbReference>
<evidence type="ECO:0000313" key="4">
    <source>
        <dbReference type="Proteomes" id="UP000195402"/>
    </source>
</evidence>
<dbReference type="GO" id="GO:0051015">
    <property type="term" value="F:actin filament binding"/>
    <property type="evidence" value="ECO:0007669"/>
    <property type="project" value="TreeGrafter"/>
</dbReference>
<feature type="region of interest" description="Disordered" evidence="1">
    <location>
        <begin position="916"/>
        <end position="951"/>
    </location>
</feature>
<dbReference type="Gene3D" id="1.10.418.10">
    <property type="entry name" value="Calponin-like domain"/>
    <property type="match status" value="1"/>
</dbReference>
<organism evidence="3 4">
    <name type="scientific">Macleaya cordata</name>
    <name type="common">Five-seeded plume-poppy</name>
    <name type="synonym">Bocconia cordata</name>
    <dbReference type="NCBI Taxonomy" id="56857"/>
    <lineage>
        <taxon>Eukaryota</taxon>
        <taxon>Viridiplantae</taxon>
        <taxon>Streptophyta</taxon>
        <taxon>Embryophyta</taxon>
        <taxon>Tracheophyta</taxon>
        <taxon>Spermatophyta</taxon>
        <taxon>Magnoliopsida</taxon>
        <taxon>Ranunculales</taxon>
        <taxon>Papaveraceae</taxon>
        <taxon>Papaveroideae</taxon>
        <taxon>Macleaya</taxon>
    </lineage>
</organism>
<evidence type="ECO:0000259" key="2">
    <source>
        <dbReference type="PROSITE" id="PS50021"/>
    </source>
</evidence>
<comment type="caution">
    <text evidence="3">The sequence shown here is derived from an EMBL/GenBank/DDBJ whole genome shotgun (WGS) entry which is preliminary data.</text>
</comment>